<dbReference type="InterPro" id="IPR011008">
    <property type="entry name" value="Dimeric_a/b-barrel"/>
</dbReference>
<sequence>MSNKREKEMNKGYLIAHVTVSDAVAYAEYAKAAGEAMQAFSPKVIAWSGQYENLEGESHERHVVFEFASFAEAKRFYESPEYQAARAIRTGAATGTFVLVEGGA</sequence>
<gene>
    <name evidence="2" type="ORF">ERS008530_04559</name>
</gene>
<dbReference type="Proteomes" id="UP000038750">
    <property type="component" value="Unassembled WGS sequence"/>
</dbReference>
<proteinExistence type="predicted"/>
<reference evidence="2 3" key="1">
    <citation type="submission" date="2015-03" db="EMBL/GenBank/DDBJ databases">
        <authorList>
            <person name="Murphy D."/>
        </authorList>
    </citation>
    <scope>NUCLEOTIDE SEQUENCE [LARGE SCALE GENOMIC DNA]</scope>
    <source>
        <strain evidence="2 3">BR165/97</strain>
    </source>
</reference>
<evidence type="ECO:0000259" key="1">
    <source>
        <dbReference type="Pfam" id="PF07045"/>
    </source>
</evidence>
<feature type="domain" description="DUF1330" evidence="1">
    <location>
        <begin position="11"/>
        <end position="102"/>
    </location>
</feature>
<protein>
    <submittedName>
        <fullName evidence="2">Uncharacterized conserved protein</fullName>
    </submittedName>
</protein>
<organism evidence="2 3">
    <name type="scientific">Yersinia intermedia</name>
    <dbReference type="NCBI Taxonomy" id="631"/>
    <lineage>
        <taxon>Bacteria</taxon>
        <taxon>Pseudomonadati</taxon>
        <taxon>Pseudomonadota</taxon>
        <taxon>Gammaproteobacteria</taxon>
        <taxon>Enterobacterales</taxon>
        <taxon>Yersiniaceae</taxon>
        <taxon>Yersinia</taxon>
    </lineage>
</organism>
<dbReference type="InterPro" id="IPR010753">
    <property type="entry name" value="DUF1330"/>
</dbReference>
<dbReference type="SUPFAM" id="SSF54909">
    <property type="entry name" value="Dimeric alpha+beta barrel"/>
    <property type="match status" value="1"/>
</dbReference>
<evidence type="ECO:0000313" key="3">
    <source>
        <dbReference type="Proteomes" id="UP000038750"/>
    </source>
</evidence>
<dbReference type="Pfam" id="PF07045">
    <property type="entry name" value="DUF1330"/>
    <property type="match status" value="1"/>
</dbReference>
<accession>A0A0T9N3E8</accession>
<dbReference type="PANTHER" id="PTHR41521:SF4">
    <property type="entry name" value="BLR0684 PROTEIN"/>
    <property type="match status" value="1"/>
</dbReference>
<dbReference type="PANTHER" id="PTHR41521">
    <property type="match status" value="1"/>
</dbReference>
<dbReference type="EMBL" id="CPZJ01000031">
    <property type="protein sequence ID" value="CNG73564.1"/>
    <property type="molecule type" value="Genomic_DNA"/>
</dbReference>
<dbReference type="AlphaFoldDB" id="A0A0T9N3E8"/>
<evidence type="ECO:0000313" key="2">
    <source>
        <dbReference type="EMBL" id="CNG73564.1"/>
    </source>
</evidence>
<name>A0A0T9N3E8_YERIN</name>
<dbReference type="Gene3D" id="3.30.70.100">
    <property type="match status" value="1"/>
</dbReference>